<keyword evidence="2" id="KW-0479">Metal-binding</keyword>
<dbReference type="PANTHER" id="PTHR13994">
    <property type="entry name" value="NUDIX HYDROLASE RELATED"/>
    <property type="match status" value="1"/>
</dbReference>
<dbReference type="GO" id="GO:0035529">
    <property type="term" value="F:NADH pyrophosphatase activity"/>
    <property type="evidence" value="ECO:0007669"/>
    <property type="project" value="TreeGrafter"/>
</dbReference>
<accession>A0A1R3GNA0</accession>
<dbReference type="FunFam" id="3.90.79.10:FF:000015">
    <property type="entry name" value="Nudix hydrolase 8"/>
    <property type="match status" value="1"/>
</dbReference>
<dbReference type="PRINTS" id="PR01356">
    <property type="entry name" value="GFGPROTEIN"/>
</dbReference>
<dbReference type="CDD" id="cd04670">
    <property type="entry name" value="NUDIX_ASFGF2_Nudt6"/>
    <property type="match status" value="1"/>
</dbReference>
<dbReference type="AlphaFoldDB" id="A0A1R3GNA0"/>
<dbReference type="GO" id="GO:0046872">
    <property type="term" value="F:metal ion binding"/>
    <property type="evidence" value="ECO:0007669"/>
    <property type="project" value="UniProtKB-KW"/>
</dbReference>
<dbReference type="InterPro" id="IPR040618">
    <property type="entry name" value="Pre-Nudix"/>
</dbReference>
<evidence type="ECO:0000256" key="1">
    <source>
        <dbReference type="ARBA" id="ARBA00005582"/>
    </source>
</evidence>
<dbReference type="SUPFAM" id="SSF55811">
    <property type="entry name" value="Nudix"/>
    <property type="match status" value="1"/>
</dbReference>
<proteinExistence type="inferred from homology"/>
<comment type="caution">
    <text evidence="5">The sequence shown here is derived from an EMBL/GenBank/DDBJ whole genome shotgun (WGS) entry which is preliminary data.</text>
</comment>
<dbReference type="PROSITE" id="PS51462">
    <property type="entry name" value="NUDIX"/>
    <property type="match status" value="1"/>
</dbReference>
<dbReference type="Gene3D" id="3.90.79.10">
    <property type="entry name" value="Nucleoside Triphosphate Pyrophosphohydrolase"/>
    <property type="match status" value="1"/>
</dbReference>
<dbReference type="InterPro" id="IPR020084">
    <property type="entry name" value="NUDIX_hydrolase_CS"/>
</dbReference>
<protein>
    <recommendedName>
        <fullName evidence="4">Nudix hydrolase domain-containing protein</fullName>
    </recommendedName>
</protein>
<gene>
    <name evidence="5" type="ORF">CCACVL1_24746</name>
</gene>
<dbReference type="OMA" id="SEMANME"/>
<dbReference type="GO" id="GO:0047631">
    <property type="term" value="F:ADP-ribose diphosphatase activity"/>
    <property type="evidence" value="ECO:0007669"/>
    <property type="project" value="TreeGrafter"/>
</dbReference>
<organism evidence="5 6">
    <name type="scientific">Corchorus capsularis</name>
    <name type="common">Jute</name>
    <dbReference type="NCBI Taxonomy" id="210143"/>
    <lineage>
        <taxon>Eukaryota</taxon>
        <taxon>Viridiplantae</taxon>
        <taxon>Streptophyta</taxon>
        <taxon>Embryophyta</taxon>
        <taxon>Tracheophyta</taxon>
        <taxon>Spermatophyta</taxon>
        <taxon>Magnoliopsida</taxon>
        <taxon>eudicotyledons</taxon>
        <taxon>Gunneridae</taxon>
        <taxon>Pentapetalae</taxon>
        <taxon>rosids</taxon>
        <taxon>malvids</taxon>
        <taxon>Malvales</taxon>
        <taxon>Malvaceae</taxon>
        <taxon>Grewioideae</taxon>
        <taxon>Apeibeae</taxon>
        <taxon>Corchorus</taxon>
    </lineage>
</organism>
<evidence type="ECO:0000256" key="2">
    <source>
        <dbReference type="ARBA" id="ARBA00022723"/>
    </source>
</evidence>
<sequence>MECSSFFSSKSSLPMSEMANMERSYSSQFSSFRPLVDVKSTPKFCSCRGKFPKASYSSTPEKTYVPNKALSSVEQEKIGAGNLLYQINGTNSSLFSRNMRLLDAFDDEYGGVIVDAERLPANPNAFASMLRSSLSHWKAKEKKGIWLKLPVEKSELVPVAVKEGFEYHHAEKGYVMLTYWLPEGPSMLPANASHQVLVVQEKYCAPAFDGLWKIPTGFIVESEEIFTGAVREVKEETGVDTEFVEVVAFRHVHNVAFEKSDLFFICMLKPVSTRIMVDDHEIQAAKWMPLVEFVEQPLIQEDSMFKKVIDICIARMGKRYCGLSVHQLASRFDGKISSLYFNVVDSEDINCIELKQIGIGKMSQLNNEKPKAGFKNESQKQLIDSKNEEVEEAKTMPCVESLSNAF</sequence>
<dbReference type="OrthoDB" id="447842at2759"/>
<evidence type="ECO:0000313" key="6">
    <source>
        <dbReference type="Proteomes" id="UP000188268"/>
    </source>
</evidence>
<dbReference type="InterPro" id="IPR015797">
    <property type="entry name" value="NUDIX_hydrolase-like_dom_sf"/>
</dbReference>
<dbReference type="EMBL" id="AWWV01013899">
    <property type="protein sequence ID" value="OMO59588.1"/>
    <property type="molecule type" value="Genomic_DNA"/>
</dbReference>
<evidence type="ECO:0000256" key="3">
    <source>
        <dbReference type="ARBA" id="ARBA00022801"/>
    </source>
</evidence>
<dbReference type="Pfam" id="PF18290">
    <property type="entry name" value="Nudix_hydro"/>
    <property type="match status" value="1"/>
</dbReference>
<reference evidence="5 6" key="1">
    <citation type="submission" date="2013-09" db="EMBL/GenBank/DDBJ databases">
        <title>Corchorus capsularis genome sequencing.</title>
        <authorList>
            <person name="Alam M."/>
            <person name="Haque M.S."/>
            <person name="Islam M.S."/>
            <person name="Emdad E.M."/>
            <person name="Islam M.M."/>
            <person name="Ahmed B."/>
            <person name="Halim A."/>
            <person name="Hossen Q.M.M."/>
            <person name="Hossain M.Z."/>
            <person name="Ahmed R."/>
            <person name="Khan M.M."/>
            <person name="Islam R."/>
            <person name="Rashid M.M."/>
            <person name="Khan S.A."/>
            <person name="Rahman M.S."/>
            <person name="Alam M."/>
        </authorList>
    </citation>
    <scope>NUCLEOTIDE SEQUENCE [LARGE SCALE GENOMIC DNA]</scope>
    <source>
        <strain evidence="6">cv. CVL-1</strain>
        <tissue evidence="5">Whole seedling</tissue>
    </source>
</reference>
<dbReference type="Gene3D" id="3.40.630.30">
    <property type="match status" value="1"/>
</dbReference>
<dbReference type="Gramene" id="OMO59588">
    <property type="protein sequence ID" value="OMO59588"/>
    <property type="gene ID" value="CCACVL1_24746"/>
</dbReference>
<evidence type="ECO:0000313" key="5">
    <source>
        <dbReference type="EMBL" id="OMO59588.1"/>
    </source>
</evidence>
<feature type="domain" description="Nudix hydrolase" evidence="4">
    <location>
        <begin position="180"/>
        <end position="310"/>
    </location>
</feature>
<dbReference type="Pfam" id="PF00293">
    <property type="entry name" value="NUDIX"/>
    <property type="match status" value="1"/>
</dbReference>
<keyword evidence="3" id="KW-0378">Hydrolase</keyword>
<evidence type="ECO:0000259" key="4">
    <source>
        <dbReference type="PROSITE" id="PS51462"/>
    </source>
</evidence>
<dbReference type="Proteomes" id="UP000188268">
    <property type="component" value="Unassembled WGS sequence"/>
</dbReference>
<dbReference type="GO" id="GO:0051287">
    <property type="term" value="F:NAD binding"/>
    <property type="evidence" value="ECO:0007669"/>
    <property type="project" value="TreeGrafter"/>
</dbReference>
<dbReference type="InterPro" id="IPR003293">
    <property type="entry name" value="Nudix_hydrolase6-like"/>
</dbReference>
<dbReference type="FunFam" id="3.40.630.30:FF:000016">
    <property type="entry name" value="nudix hydrolase 2"/>
    <property type="match status" value="1"/>
</dbReference>
<name>A0A1R3GNA0_COCAP</name>
<dbReference type="InterPro" id="IPR000086">
    <property type="entry name" value="NUDIX_hydrolase_dom"/>
</dbReference>
<dbReference type="PANTHER" id="PTHR13994:SF13">
    <property type="entry name" value="FI03680P"/>
    <property type="match status" value="1"/>
</dbReference>
<dbReference type="PROSITE" id="PS00893">
    <property type="entry name" value="NUDIX_BOX"/>
    <property type="match status" value="1"/>
</dbReference>
<keyword evidence="6" id="KW-1185">Reference proteome</keyword>
<comment type="similarity">
    <text evidence="1">Belongs to the Nudix hydrolase family.</text>
</comment>